<dbReference type="Proteomes" id="UP001058074">
    <property type="component" value="Unassembled WGS sequence"/>
</dbReference>
<proteinExistence type="predicted"/>
<protein>
    <submittedName>
        <fullName evidence="1">Uncharacterized protein</fullName>
    </submittedName>
</protein>
<dbReference type="EMBL" id="BROD01000001">
    <property type="protein sequence ID" value="GKX68424.1"/>
    <property type="molecule type" value="Genomic_DNA"/>
</dbReference>
<evidence type="ECO:0000313" key="1">
    <source>
        <dbReference type="EMBL" id="GKX68424.1"/>
    </source>
</evidence>
<comment type="caution">
    <text evidence="1">The sequence shown here is derived from an EMBL/GenBank/DDBJ whole genome shotgun (WGS) entry which is preliminary data.</text>
</comment>
<reference evidence="1" key="1">
    <citation type="journal article" date="2025" name="Int. J. Syst. Evol. Microbiol.">
        <title>Inconstantimicrobium mannanitabidum sp. nov., a novel member of the family Clostridiaceae isolated from anoxic soil under the treatment of reductive soil disinfestation.</title>
        <authorList>
            <person name="Ueki A."/>
            <person name="Tonouchi A."/>
            <person name="Honma S."/>
            <person name="Kaku N."/>
            <person name="Ueki K."/>
        </authorList>
    </citation>
    <scope>NUCLEOTIDE SEQUENCE</scope>
    <source>
        <strain evidence="1">TW13</strain>
    </source>
</reference>
<accession>A0ACB5RH94</accession>
<sequence>MCIAIFIFFLIFIEVPSIRDIPSLVTDDFLSTEGVVTEVRGGRSIFSICINNIEVEENNWFFGAGVKPDTKYKITYLKHTKFIIKAEKIN</sequence>
<keyword evidence="2" id="KW-1185">Reference proteome</keyword>
<name>A0ACB5RH94_9CLOT</name>
<gene>
    <name evidence="1" type="ORF">rsdtw13_36820</name>
</gene>
<organism evidence="1 2">
    <name type="scientific">Inconstantimicrobium mannanitabidum</name>
    <dbReference type="NCBI Taxonomy" id="1604901"/>
    <lineage>
        <taxon>Bacteria</taxon>
        <taxon>Bacillati</taxon>
        <taxon>Bacillota</taxon>
        <taxon>Clostridia</taxon>
        <taxon>Eubacteriales</taxon>
        <taxon>Clostridiaceae</taxon>
        <taxon>Inconstantimicrobium</taxon>
    </lineage>
</organism>
<evidence type="ECO:0000313" key="2">
    <source>
        <dbReference type="Proteomes" id="UP001058074"/>
    </source>
</evidence>